<accession>A0A8J8SKL8</accession>
<keyword evidence="2" id="KW-1185">Reference proteome</keyword>
<dbReference type="AlphaFoldDB" id="A0A8J8SKL8"/>
<proteinExistence type="predicted"/>
<gene>
    <name evidence="1" type="ORF">GR316_03990</name>
</gene>
<reference evidence="1" key="1">
    <citation type="submission" date="2020-01" db="EMBL/GenBank/DDBJ databases">
        <authorList>
            <person name="Yang Y."/>
            <person name="Kwon Y.M."/>
        </authorList>
    </citation>
    <scope>NUCLEOTIDE SEQUENCE</scope>
    <source>
        <strain evidence="1">PG104</strain>
    </source>
</reference>
<dbReference type="Proteomes" id="UP000679284">
    <property type="component" value="Chromosome"/>
</dbReference>
<evidence type="ECO:0000313" key="1">
    <source>
        <dbReference type="EMBL" id="QUS35503.1"/>
    </source>
</evidence>
<dbReference type="EMBL" id="CP047289">
    <property type="protein sequence ID" value="QUS35503.1"/>
    <property type="molecule type" value="Genomic_DNA"/>
</dbReference>
<organism evidence="1 2">
    <name type="scientific">Falsirhodobacter algicola</name>
    <dbReference type="NCBI Taxonomy" id="2692330"/>
    <lineage>
        <taxon>Bacteria</taxon>
        <taxon>Pseudomonadati</taxon>
        <taxon>Pseudomonadota</taxon>
        <taxon>Alphaproteobacteria</taxon>
        <taxon>Rhodobacterales</taxon>
        <taxon>Paracoccaceae</taxon>
        <taxon>Falsirhodobacter</taxon>
    </lineage>
</organism>
<dbReference type="RefSeq" id="WP_211784752.1">
    <property type="nucleotide sequence ID" value="NZ_CP047289.1"/>
</dbReference>
<dbReference type="KEGG" id="fap:GR316_03990"/>
<sequence length="239" mass="26430">MPTYPGAPDTLIYRWQKRRSRMDLGPGEDLPLDADLAALAAMPVGPDPFPESSSGHAVKARALREEFAAGTELHLLNGLLIAHLRKRRFPRGARNLFHRIWVEQGEVLCRQLPSRWLISSLITFGDHGQTEGERRLGLSLGVLFSTMKLYEHERLRSGRDASTPFQKAGGGSLPLDMPGFALRSGGLDINLLAPLWQAALAEPVAGPPAQEVLTRLNDDPRGLFARLQRMRGTDRDVET</sequence>
<protein>
    <submittedName>
        <fullName evidence="1">Uncharacterized protein</fullName>
    </submittedName>
</protein>
<name>A0A8J8SKL8_9RHOB</name>
<evidence type="ECO:0000313" key="2">
    <source>
        <dbReference type="Proteomes" id="UP000679284"/>
    </source>
</evidence>